<keyword evidence="2" id="KW-0479">Metal-binding</keyword>
<dbReference type="Gene3D" id="3.90.380.10">
    <property type="entry name" value="Naphthalene 1,2-dioxygenase Alpha Subunit, Chain A, domain 1"/>
    <property type="match status" value="1"/>
</dbReference>
<dbReference type="AlphaFoldDB" id="A0A366CVN8"/>
<reference evidence="7 8" key="1">
    <citation type="submission" date="2018-06" db="EMBL/GenBank/DDBJ databases">
        <title>Genomic Encyclopedia of Type Strains, Phase III (KMG-III): the genomes of soil and plant-associated and newly described type strains.</title>
        <authorList>
            <person name="Whitman W."/>
        </authorList>
    </citation>
    <scope>NUCLEOTIDE SEQUENCE [LARGE SCALE GENOMIC DNA]</scope>
    <source>
        <strain evidence="7 8">CECT 7732</strain>
    </source>
</reference>
<dbReference type="Pfam" id="PF19112">
    <property type="entry name" value="VanA_C"/>
    <property type="match status" value="1"/>
</dbReference>
<dbReference type="PROSITE" id="PS51296">
    <property type="entry name" value="RIESKE"/>
    <property type="match status" value="1"/>
</dbReference>
<evidence type="ECO:0000313" key="8">
    <source>
        <dbReference type="Proteomes" id="UP000252086"/>
    </source>
</evidence>
<dbReference type="EMBL" id="QNRF01000013">
    <property type="protein sequence ID" value="RBO79551.1"/>
    <property type="molecule type" value="Genomic_DNA"/>
</dbReference>
<keyword evidence="7" id="KW-0808">Transferase</keyword>
<proteinExistence type="predicted"/>
<evidence type="ECO:0000256" key="1">
    <source>
        <dbReference type="ARBA" id="ARBA00022714"/>
    </source>
</evidence>
<dbReference type="SUPFAM" id="SSF55961">
    <property type="entry name" value="Bet v1-like"/>
    <property type="match status" value="1"/>
</dbReference>
<evidence type="ECO:0000256" key="5">
    <source>
        <dbReference type="ARBA" id="ARBA00023014"/>
    </source>
</evidence>
<dbReference type="Proteomes" id="UP000252086">
    <property type="component" value="Unassembled WGS sequence"/>
</dbReference>
<accession>A0A366CVN8</accession>
<comment type="caution">
    <text evidence="7">The sequence shown here is derived from an EMBL/GenBank/DDBJ whole genome shotgun (WGS) entry which is preliminary data.</text>
</comment>
<feature type="domain" description="Rieske" evidence="6">
    <location>
        <begin position="8"/>
        <end position="110"/>
    </location>
</feature>
<evidence type="ECO:0000256" key="4">
    <source>
        <dbReference type="ARBA" id="ARBA00023004"/>
    </source>
</evidence>
<dbReference type="Gene3D" id="2.102.10.10">
    <property type="entry name" value="Rieske [2Fe-2S] iron-sulphur domain"/>
    <property type="match status" value="1"/>
</dbReference>
<keyword evidence="7" id="KW-0503">Monooxygenase</keyword>
<evidence type="ECO:0000259" key="6">
    <source>
        <dbReference type="PROSITE" id="PS51296"/>
    </source>
</evidence>
<dbReference type="RefSeq" id="WP_013795841.1">
    <property type="nucleotide sequence ID" value="NZ_QNRF01000013.1"/>
</dbReference>
<evidence type="ECO:0000256" key="3">
    <source>
        <dbReference type="ARBA" id="ARBA00023002"/>
    </source>
</evidence>
<dbReference type="GO" id="GO:0051537">
    <property type="term" value="F:2 iron, 2 sulfur cluster binding"/>
    <property type="evidence" value="ECO:0007669"/>
    <property type="project" value="UniProtKB-KW"/>
</dbReference>
<dbReference type="InterPro" id="IPR017941">
    <property type="entry name" value="Rieske_2Fe-2S"/>
</dbReference>
<dbReference type="GO" id="GO:0008168">
    <property type="term" value="F:methyltransferase activity"/>
    <property type="evidence" value="ECO:0007669"/>
    <property type="project" value="UniProtKB-KW"/>
</dbReference>
<protein>
    <submittedName>
        <fullName evidence="7">Vanillate O-demethylase monooxygenase subunit</fullName>
    </submittedName>
</protein>
<dbReference type="InterPro" id="IPR044043">
    <property type="entry name" value="VanA_C_cat"/>
</dbReference>
<gene>
    <name evidence="7" type="ORF">DFP76_1133</name>
</gene>
<name>A0A366CVN8_9GAMM</name>
<dbReference type="InterPro" id="IPR036922">
    <property type="entry name" value="Rieske_2Fe-2S_sf"/>
</dbReference>
<dbReference type="PANTHER" id="PTHR21266:SF60">
    <property type="entry name" value="3-KETOSTEROID-9-ALPHA-MONOOXYGENASE, OXYGENASE COMPONENT"/>
    <property type="match status" value="1"/>
</dbReference>
<evidence type="ECO:0000256" key="2">
    <source>
        <dbReference type="ARBA" id="ARBA00022723"/>
    </source>
</evidence>
<keyword evidence="8" id="KW-1185">Reference proteome</keyword>
<dbReference type="SUPFAM" id="SSF50022">
    <property type="entry name" value="ISP domain"/>
    <property type="match status" value="1"/>
</dbReference>
<evidence type="ECO:0000313" key="7">
    <source>
        <dbReference type="EMBL" id="RBO79551.1"/>
    </source>
</evidence>
<keyword evidence="1" id="KW-0001">2Fe-2S</keyword>
<dbReference type="GO" id="GO:0004497">
    <property type="term" value="F:monooxygenase activity"/>
    <property type="evidence" value="ECO:0007669"/>
    <property type="project" value="UniProtKB-KW"/>
</dbReference>
<dbReference type="OrthoDB" id="9769355at2"/>
<dbReference type="PANTHER" id="PTHR21266">
    <property type="entry name" value="IRON-SULFUR DOMAIN CONTAINING PROTEIN"/>
    <property type="match status" value="1"/>
</dbReference>
<dbReference type="GO" id="GO:0032259">
    <property type="term" value="P:methylation"/>
    <property type="evidence" value="ECO:0007669"/>
    <property type="project" value="UniProtKB-KW"/>
</dbReference>
<keyword evidence="4" id="KW-0408">Iron</keyword>
<keyword evidence="5" id="KW-0411">Iron-sulfur</keyword>
<keyword evidence="7" id="KW-0489">Methyltransferase</keyword>
<dbReference type="InterPro" id="IPR050584">
    <property type="entry name" value="Cholesterol_7-desaturase"/>
</dbReference>
<keyword evidence="3" id="KW-0560">Oxidoreductase</keyword>
<organism evidence="7 8">
    <name type="scientific">Marinomonas aquiplantarum</name>
    <dbReference type="NCBI Taxonomy" id="491951"/>
    <lineage>
        <taxon>Bacteria</taxon>
        <taxon>Pseudomonadati</taxon>
        <taxon>Pseudomonadota</taxon>
        <taxon>Gammaproteobacteria</taxon>
        <taxon>Oceanospirillales</taxon>
        <taxon>Oceanospirillaceae</taxon>
        <taxon>Marinomonas</taxon>
    </lineage>
</organism>
<dbReference type="Pfam" id="PF00355">
    <property type="entry name" value="Rieske"/>
    <property type="match status" value="1"/>
</dbReference>
<dbReference type="GO" id="GO:0046872">
    <property type="term" value="F:metal ion binding"/>
    <property type="evidence" value="ECO:0007669"/>
    <property type="project" value="UniProtKB-KW"/>
</dbReference>
<sequence length="344" mass="38394">MKFLRNTWYCAGWSQDLLDKPLAITLLNEPVVIYRGEDGTAIALEDRCPHRFAPLSKGKVQGNNIACGYHGLVFDAKGNGTYNPHGNGAIPKGCSVKYYPVIEAQGVIWIWMGEASQADPASIIDIGECDKREGWTSVHGYLNVKCHYELVADNLLDLSHVPYLHSFLSSDEEPPAGFKEERKVEVEGNTVWSMHWNYNCPVSPLFSLLWDEAPAIGTLRAHMCWQPPSVLYLDTGFSAENGTIEDGACFPGIHLITPENEHTSHYFYAVARNKKLDDAGLNEGIRIQINNAFEFEDEPMVEACHERMPETDLIALKPVYLPGDVAGMRARRKLQELIQAETSA</sequence>